<dbReference type="InterPro" id="IPR001314">
    <property type="entry name" value="Peptidase_S1A"/>
</dbReference>
<evidence type="ECO:0000259" key="8">
    <source>
        <dbReference type="SMART" id="SM00020"/>
    </source>
</evidence>
<feature type="region of interest" description="Disordered" evidence="7">
    <location>
        <begin position="513"/>
        <end position="542"/>
    </location>
</feature>
<gene>
    <name evidence="9" type="ORF">OKIOD_LOCUS16407</name>
</gene>
<keyword evidence="5" id="KW-0720">Serine protease</keyword>
<evidence type="ECO:0000256" key="1">
    <source>
        <dbReference type="ARBA" id="ARBA00004613"/>
    </source>
</evidence>
<feature type="domain" description="Peptidase S1" evidence="8">
    <location>
        <begin position="3"/>
        <end position="219"/>
    </location>
</feature>
<dbReference type="InterPro" id="IPR001254">
    <property type="entry name" value="Trypsin_dom"/>
</dbReference>
<keyword evidence="4" id="KW-0378">Hydrolase</keyword>
<evidence type="ECO:0000256" key="7">
    <source>
        <dbReference type="SAM" id="MobiDB-lite"/>
    </source>
</evidence>
<evidence type="ECO:0000313" key="10">
    <source>
        <dbReference type="Proteomes" id="UP001158576"/>
    </source>
</evidence>
<dbReference type="Proteomes" id="UP001158576">
    <property type="component" value="Chromosome 2"/>
</dbReference>
<feature type="compositionally biased region" description="Polar residues" evidence="7">
    <location>
        <begin position="527"/>
        <end position="542"/>
    </location>
</feature>
<accession>A0ABN7TFM7</accession>
<dbReference type="InterPro" id="IPR042235">
    <property type="entry name" value="ZP-C_dom"/>
</dbReference>
<evidence type="ECO:0000256" key="2">
    <source>
        <dbReference type="ARBA" id="ARBA00022525"/>
    </source>
</evidence>
<dbReference type="PANTHER" id="PTHR24264">
    <property type="entry name" value="TRYPSIN-RELATED"/>
    <property type="match status" value="1"/>
</dbReference>
<protein>
    <submittedName>
        <fullName evidence="9">Oidioi.mRNA.OKI2018_I69.chr2.g7642.t1.cds</fullName>
    </submittedName>
</protein>
<dbReference type="InterPro" id="IPR018114">
    <property type="entry name" value="TRYPSIN_HIS"/>
</dbReference>
<dbReference type="PROSITE" id="PS00134">
    <property type="entry name" value="TRYPSIN_HIS"/>
    <property type="match status" value="1"/>
</dbReference>
<dbReference type="PANTHER" id="PTHR24264:SF65">
    <property type="entry name" value="SRCR DOMAIN-CONTAINING PROTEIN"/>
    <property type="match status" value="1"/>
</dbReference>
<dbReference type="Pfam" id="PF00100">
    <property type="entry name" value="Zona_pellucida"/>
    <property type="match status" value="1"/>
</dbReference>
<evidence type="ECO:0000256" key="6">
    <source>
        <dbReference type="ARBA" id="ARBA00023157"/>
    </source>
</evidence>
<dbReference type="InterPro" id="IPR055355">
    <property type="entry name" value="ZP-C"/>
</dbReference>
<dbReference type="InterPro" id="IPR033116">
    <property type="entry name" value="TRYPSIN_SER"/>
</dbReference>
<evidence type="ECO:0000256" key="5">
    <source>
        <dbReference type="ARBA" id="ARBA00022825"/>
    </source>
</evidence>
<dbReference type="PRINTS" id="PR00722">
    <property type="entry name" value="CHYMOTRYPSIN"/>
</dbReference>
<dbReference type="Pfam" id="PF00089">
    <property type="entry name" value="Trypsin"/>
    <property type="match status" value="2"/>
</dbReference>
<comment type="subcellular location">
    <subcellularLocation>
        <location evidence="1">Secreted</location>
    </subcellularLocation>
</comment>
<dbReference type="PROSITE" id="PS00135">
    <property type="entry name" value="TRYPSIN_SER"/>
    <property type="match status" value="2"/>
</dbReference>
<keyword evidence="3" id="KW-0645">Protease</keyword>
<evidence type="ECO:0000313" key="9">
    <source>
        <dbReference type="EMBL" id="CAG5113546.1"/>
    </source>
</evidence>
<keyword evidence="6" id="KW-1015">Disulfide bond</keyword>
<dbReference type="Gene3D" id="2.40.10.10">
    <property type="entry name" value="Trypsin-like serine proteases"/>
    <property type="match status" value="2"/>
</dbReference>
<proteinExistence type="predicted"/>
<dbReference type="InterPro" id="IPR050127">
    <property type="entry name" value="Serine_Proteases_S1"/>
</dbReference>
<evidence type="ECO:0000256" key="3">
    <source>
        <dbReference type="ARBA" id="ARBA00022670"/>
    </source>
</evidence>
<feature type="domain" description="Peptidase S1" evidence="8">
    <location>
        <begin position="270"/>
        <end position="508"/>
    </location>
</feature>
<organism evidence="9 10">
    <name type="scientific">Oikopleura dioica</name>
    <name type="common">Tunicate</name>
    <dbReference type="NCBI Taxonomy" id="34765"/>
    <lineage>
        <taxon>Eukaryota</taxon>
        <taxon>Metazoa</taxon>
        <taxon>Chordata</taxon>
        <taxon>Tunicata</taxon>
        <taxon>Appendicularia</taxon>
        <taxon>Copelata</taxon>
        <taxon>Oikopleuridae</taxon>
        <taxon>Oikopleura</taxon>
    </lineage>
</organism>
<dbReference type="EMBL" id="OU015567">
    <property type="protein sequence ID" value="CAG5113546.1"/>
    <property type="molecule type" value="Genomic_DNA"/>
</dbReference>
<dbReference type="CDD" id="cd00190">
    <property type="entry name" value="Tryp_SPc"/>
    <property type="match status" value="2"/>
</dbReference>
<name>A0ABN7TFM7_OIKDI</name>
<dbReference type="InterPro" id="IPR009003">
    <property type="entry name" value="Peptidase_S1_PA"/>
</dbReference>
<dbReference type="SMART" id="SM00020">
    <property type="entry name" value="Tryp_SPc"/>
    <property type="match status" value="2"/>
</dbReference>
<evidence type="ECO:0000256" key="4">
    <source>
        <dbReference type="ARBA" id="ARBA00022801"/>
    </source>
</evidence>
<reference evidence="9 10" key="1">
    <citation type="submission" date="2021-04" db="EMBL/GenBank/DDBJ databases">
        <authorList>
            <person name="Bliznina A."/>
        </authorList>
    </citation>
    <scope>NUCLEOTIDE SEQUENCE [LARGE SCALE GENOMIC DNA]</scope>
</reference>
<dbReference type="Gene3D" id="2.60.40.4100">
    <property type="entry name" value="Zona pellucida, ZP-C domain"/>
    <property type="match status" value="1"/>
</dbReference>
<dbReference type="InterPro" id="IPR043504">
    <property type="entry name" value="Peptidase_S1_PA_chymotrypsin"/>
</dbReference>
<dbReference type="SUPFAM" id="SSF50494">
    <property type="entry name" value="Trypsin-like serine proteases"/>
    <property type="match status" value="2"/>
</dbReference>
<keyword evidence="2" id="KW-0964">Secreted</keyword>
<keyword evidence="10" id="KW-1185">Reference proteome</keyword>
<sequence>MARVKATESSRTQTCGGTIIENHWLLTSASCCEDVDSIQATFNDVHRSKNEAGEFTMNADHFEIHPSYGQGFDLCLVYFEENIIGNGQNSGAEVVCLSDTLPIHGSACWIAGWGRKDNGYFSWKLREATVNIFDRNYCKEFSNYNELYEDDICAGVPDRDGNGLIDGGVDACDGDSGGPLICDFDGRATLVGVISRGNGCALEGYPGIYSSIAHSYSWIQEIVGAEKIEDFEDEEPQSEFQSLSNIIVPNLQTCSHAENFPEERFFWTNRIVGGSLAEENQWPYIVRLDVRWGSWASYTCGGTVVDNHWVVSAAHCCVGMRTIYGTFSDLRTNRNEENEYTLEADHFLVQPKYGNGNNGYDICMIHFSEDIIATDPDQDVKMACINDALPAHGSSCWVAGWGTTQFYGQLSDKLLQAGVNIMDREYCIQNSHEMILFEDDICAGVPDRDLNGLIDGGIDACQGDSGGPLICAIDGKATLAGVVSRGYGCADEGYPGLYSSIAHSYDWIQELVRSGPPSSSAPSPPSTENNDGRSQSSGPVTECDSTTITISAHINDLYGNLPEDLWDEVRLIVGTCNGTQQHESGWIIETFELGTCGGEISQKADITFEWRVCGSRSLISRDGVYVASKLGFDAKCVYPSTTTVGTHVDVQQIKYCHDDLLIENDCVTPGNGSFSDLVQLDFYKDEAYQSEAVDLNIGEIIYGLISENKTSSFNFSYQITKCTTYQNSNKTGASYDLISSPCQETDSSHFLELDITDLTGKNSDSEDNASFHFNTFTFNENDDELHFECELKVCIEDFETGDLIDQNCIETCS</sequence>